<evidence type="ECO:0000313" key="1">
    <source>
        <dbReference type="EMBL" id="EJX06051.1"/>
    </source>
</evidence>
<comment type="caution">
    <text evidence="1">The sequence shown here is derived from an EMBL/GenBank/DDBJ whole genome shotgun (WGS) entry which is preliminary data.</text>
</comment>
<dbReference type="EMBL" id="AMCI01001278">
    <property type="protein sequence ID" value="EJX06051.1"/>
    <property type="molecule type" value="Genomic_DNA"/>
</dbReference>
<reference evidence="1" key="1">
    <citation type="journal article" date="2012" name="PLoS ONE">
        <title>Gene sets for utilization of primary and secondary nutrition supplies in the distal gut of endangered iberian lynx.</title>
        <authorList>
            <person name="Alcaide M."/>
            <person name="Messina E."/>
            <person name="Richter M."/>
            <person name="Bargiela R."/>
            <person name="Peplies J."/>
            <person name="Huws S.A."/>
            <person name="Newbold C.J."/>
            <person name="Golyshin P.N."/>
            <person name="Simon M.A."/>
            <person name="Lopez G."/>
            <person name="Yakimov M.M."/>
            <person name="Ferrer M."/>
        </authorList>
    </citation>
    <scope>NUCLEOTIDE SEQUENCE</scope>
</reference>
<dbReference type="AlphaFoldDB" id="J9D0I3"/>
<organism evidence="1">
    <name type="scientific">gut metagenome</name>
    <dbReference type="NCBI Taxonomy" id="749906"/>
    <lineage>
        <taxon>unclassified sequences</taxon>
        <taxon>metagenomes</taxon>
        <taxon>organismal metagenomes</taxon>
    </lineage>
</organism>
<gene>
    <name evidence="1" type="ORF">EVA_05840</name>
</gene>
<protein>
    <submittedName>
        <fullName evidence="1">Uncharacterized protein</fullName>
    </submittedName>
</protein>
<name>J9D0I3_9ZZZZ</name>
<proteinExistence type="predicted"/>
<accession>J9D0I3</accession>
<sequence length="47" mass="5141">MGIYSSDVLGTPPVFGIVRIIHDQTGVIVADLQITDKRVKFTNQPIS</sequence>